<keyword evidence="1" id="KW-0235">DNA replication</keyword>
<feature type="region of interest" description="Disordered" evidence="2">
    <location>
        <begin position="164"/>
        <end position="184"/>
    </location>
</feature>
<comment type="caution">
    <text evidence="3">The sequence shown here is derived from an EMBL/GenBank/DDBJ whole genome shotgun (WGS) entry which is preliminary data.</text>
</comment>
<dbReference type="RefSeq" id="XP_049263943.1">
    <property type="nucleotide sequence ID" value="XM_049406547.1"/>
</dbReference>
<dbReference type="PANTHER" id="PTHR23389:SF6">
    <property type="entry name" value="REPLICATION FACTOR C SUBUNIT 1"/>
    <property type="match status" value="1"/>
</dbReference>
<dbReference type="OrthoDB" id="10064318at2759"/>
<sequence>MYAIEGSEVIMTLRSLQDERPDITMTSFDEGDSEITDVDIDPALFNVQSQSQQEISIPDSPVPIKRGVNLMDLLSGNKKKKTRLENRDQSNENVEEVNPNNEDSLQEIEVINSTSTSISPDSDSDILSEPVDEEVKNTTFELESKIYANATKRTTAKDLFSSFNQQPKHKPTIPTLDPEPIEIDDRPTTSEIEAKITSTKKKLSARDILNLHKDKKPNIQPSNQENQSKHSNEVIEAKMFTNAKRTTAKDLFKSFKPPPPPKLEITLNIKPDKLRGIKVRHKSVIEVMSDEDEISNNETTTRKRTTAKELLGGLVSVNKSQKKPSLFITLKINPIELSKIKDYDNPLKTKGNLTVGASFSKTGKCSSSVFASMMQASKQSSKLTALQGLNELPLPDLTRDQFHVFVEDEVPECIEFPFSRRERNRGDLKVSGMERFKLDEEKLHSEHLIHTSFEIKTNISRREYALERLPELLDAPALAGLYDRFLKDDDIPTKHNILWVDHFKPLKMEELLMHPKNIRDIQLWITNSFNKLKSQSGDRLKNMKKMIKKRKQQQDSFIVYDDFEDGTTEEEIFSPFLILQGSQGSAKSSSIYTAMRQMNGYVHEINSGMARGRKDIYNSLKELCTTQLVHNNDTNEFQKGIVLLEDVNVLFEQDKTFWQVVQDIVNISKRPIVLTCEELWNIPKSLIQLAEEDDSIIFIDDYPVPKECIVQYLWLCCLCQGYDVDWKLLETMVDENRGHDGSGGYDLRKCLMACEILCKVEHCEDGIVVINESTEIQEAKKKNIDSLEALANVLEVQSAVDVINTGSISQIGHEIQPNELADIYYIDDTSRLKQKTLPFELNIGDQLETHIRNSYNNIKTYIPAPKYSRNDLRYECNTFIGSRSKKVPRYIIDFNENRRTLRSSSEPYESDAWTPEPTGIPDTSFLNHIPHTAFILDLLPIARYWERYQKSINKFEKEAIENGRESVKKFLNYRDFQYAKSNLRSTMIGKKNDI</sequence>
<dbReference type="GeneID" id="73469564"/>
<evidence type="ECO:0000313" key="3">
    <source>
        <dbReference type="EMBL" id="KAG7663711.1"/>
    </source>
</evidence>
<dbReference type="GO" id="GO:0003677">
    <property type="term" value="F:DNA binding"/>
    <property type="evidence" value="ECO:0007669"/>
    <property type="project" value="TreeGrafter"/>
</dbReference>
<evidence type="ECO:0000256" key="2">
    <source>
        <dbReference type="SAM" id="MobiDB-lite"/>
    </source>
</evidence>
<protein>
    <submittedName>
        <fullName evidence="3">Uncharacterized protein</fullName>
    </submittedName>
</protein>
<feature type="region of interest" description="Disordered" evidence="2">
    <location>
        <begin position="212"/>
        <end position="231"/>
    </location>
</feature>
<dbReference type="Proteomes" id="UP000694255">
    <property type="component" value="Unassembled WGS sequence"/>
</dbReference>
<dbReference type="GO" id="GO:0005634">
    <property type="term" value="C:nucleus"/>
    <property type="evidence" value="ECO:0007669"/>
    <property type="project" value="TreeGrafter"/>
</dbReference>
<keyword evidence="4" id="KW-1185">Reference proteome</keyword>
<name>A0A8J5QFV2_9ASCO</name>
<accession>A0A8J5QFV2</accession>
<dbReference type="GO" id="GO:0006260">
    <property type="term" value="P:DNA replication"/>
    <property type="evidence" value="ECO:0007669"/>
    <property type="project" value="UniProtKB-KW"/>
</dbReference>
<dbReference type="EMBL" id="JAGSYN010000121">
    <property type="protein sequence ID" value="KAG7663711.1"/>
    <property type="molecule type" value="Genomic_DNA"/>
</dbReference>
<dbReference type="PANTHER" id="PTHR23389">
    <property type="entry name" value="CHROMOSOME TRANSMISSION FIDELITY FACTOR 18"/>
    <property type="match status" value="1"/>
</dbReference>
<evidence type="ECO:0000313" key="4">
    <source>
        <dbReference type="Proteomes" id="UP000694255"/>
    </source>
</evidence>
<feature type="region of interest" description="Disordered" evidence="2">
    <location>
        <begin position="76"/>
        <end position="105"/>
    </location>
</feature>
<organism evidence="3 4">
    <name type="scientific">[Candida] subhashii</name>
    <dbReference type="NCBI Taxonomy" id="561895"/>
    <lineage>
        <taxon>Eukaryota</taxon>
        <taxon>Fungi</taxon>
        <taxon>Dikarya</taxon>
        <taxon>Ascomycota</taxon>
        <taxon>Saccharomycotina</taxon>
        <taxon>Pichiomycetes</taxon>
        <taxon>Debaryomycetaceae</taxon>
        <taxon>Spathaspora</taxon>
    </lineage>
</organism>
<gene>
    <name evidence="3" type="ORF">J8A68_002763</name>
</gene>
<proteinExistence type="predicted"/>
<reference evidence="3 4" key="1">
    <citation type="journal article" date="2021" name="DNA Res.">
        <title>Genome analysis of Candida subhashii reveals its hybrid nature and dual mitochondrial genome conformations.</title>
        <authorList>
            <person name="Mixao V."/>
            <person name="Hegedusova E."/>
            <person name="Saus E."/>
            <person name="Pryszcz L.P."/>
            <person name="Cillingova A."/>
            <person name="Nosek J."/>
            <person name="Gabaldon T."/>
        </authorList>
    </citation>
    <scope>NUCLEOTIDE SEQUENCE [LARGE SCALE GENOMIC DNA]</scope>
    <source>
        <strain evidence="3 4">CBS 10753</strain>
    </source>
</reference>
<dbReference type="AlphaFoldDB" id="A0A8J5QFV2"/>
<evidence type="ECO:0000256" key="1">
    <source>
        <dbReference type="ARBA" id="ARBA00022705"/>
    </source>
</evidence>